<feature type="domain" description="WW" evidence="1">
    <location>
        <begin position="3"/>
        <end position="36"/>
    </location>
</feature>
<evidence type="ECO:0000313" key="2">
    <source>
        <dbReference type="EMBL" id="RIA95987.1"/>
    </source>
</evidence>
<reference evidence="2 3" key="1">
    <citation type="submission" date="2018-06" db="EMBL/GenBank/DDBJ databases">
        <title>Comparative genomics reveals the genomic features of Rhizophagus irregularis, R. cerebriforme, R. diaphanum and Gigaspora rosea, and their symbiotic lifestyle signature.</title>
        <authorList>
            <person name="Morin E."/>
            <person name="San Clemente H."/>
            <person name="Chen E.C.H."/>
            <person name="De La Providencia I."/>
            <person name="Hainaut M."/>
            <person name="Kuo A."/>
            <person name="Kohler A."/>
            <person name="Murat C."/>
            <person name="Tang N."/>
            <person name="Roy S."/>
            <person name="Loubradou J."/>
            <person name="Henrissat B."/>
            <person name="Grigoriev I.V."/>
            <person name="Corradi N."/>
            <person name="Roux C."/>
            <person name="Martin F.M."/>
        </authorList>
    </citation>
    <scope>NUCLEOTIDE SEQUENCE [LARGE SCALE GENOMIC DNA]</scope>
    <source>
        <strain evidence="2 3">DAOM 227022</strain>
    </source>
</reference>
<dbReference type="SUPFAM" id="SSF51045">
    <property type="entry name" value="WW domain"/>
    <property type="match status" value="1"/>
</dbReference>
<dbReference type="Pfam" id="PF00397">
    <property type="entry name" value="WW"/>
    <property type="match status" value="1"/>
</dbReference>
<proteinExistence type="predicted"/>
<dbReference type="EMBL" id="QKYT01000052">
    <property type="protein sequence ID" value="RIA95987.1"/>
    <property type="molecule type" value="Genomic_DNA"/>
</dbReference>
<name>A0A397THQ7_9GLOM</name>
<sequence>MNTPLPAGWNSYVDPAGRIYYHDTSTGVTQWNPPSVNPPIAVSTSRPKKSGFLQNISNFIQTANQQAIQQRQQQQLLLQQNPALARQIIANNRRQSFAL</sequence>
<accession>A0A397THQ7</accession>
<comment type="caution">
    <text evidence="2">The sequence shown here is derived from an EMBL/GenBank/DDBJ whole genome shotgun (WGS) entry which is preliminary data.</text>
</comment>
<dbReference type="PROSITE" id="PS01159">
    <property type="entry name" value="WW_DOMAIN_1"/>
    <property type="match status" value="1"/>
</dbReference>
<dbReference type="InterPro" id="IPR036020">
    <property type="entry name" value="WW_dom_sf"/>
</dbReference>
<keyword evidence="3" id="KW-1185">Reference proteome</keyword>
<dbReference type="Gene3D" id="2.20.70.10">
    <property type="match status" value="1"/>
</dbReference>
<dbReference type="PROSITE" id="PS50020">
    <property type="entry name" value="WW_DOMAIN_2"/>
    <property type="match status" value="1"/>
</dbReference>
<dbReference type="SMART" id="SM00456">
    <property type="entry name" value="WW"/>
    <property type="match status" value="1"/>
</dbReference>
<dbReference type="Proteomes" id="UP000265703">
    <property type="component" value="Unassembled WGS sequence"/>
</dbReference>
<dbReference type="InterPro" id="IPR001202">
    <property type="entry name" value="WW_dom"/>
</dbReference>
<dbReference type="OrthoDB" id="2444812at2759"/>
<dbReference type="CDD" id="cd00201">
    <property type="entry name" value="WW"/>
    <property type="match status" value="1"/>
</dbReference>
<gene>
    <name evidence="2" type="ORF">C1645_815967</name>
</gene>
<evidence type="ECO:0000259" key="1">
    <source>
        <dbReference type="PROSITE" id="PS50020"/>
    </source>
</evidence>
<evidence type="ECO:0000313" key="3">
    <source>
        <dbReference type="Proteomes" id="UP000265703"/>
    </source>
</evidence>
<organism evidence="2 3">
    <name type="scientific">Glomus cerebriforme</name>
    <dbReference type="NCBI Taxonomy" id="658196"/>
    <lineage>
        <taxon>Eukaryota</taxon>
        <taxon>Fungi</taxon>
        <taxon>Fungi incertae sedis</taxon>
        <taxon>Mucoromycota</taxon>
        <taxon>Glomeromycotina</taxon>
        <taxon>Glomeromycetes</taxon>
        <taxon>Glomerales</taxon>
        <taxon>Glomeraceae</taxon>
        <taxon>Glomus</taxon>
    </lineage>
</organism>
<protein>
    <recommendedName>
        <fullName evidence="1">WW domain-containing protein</fullName>
    </recommendedName>
</protein>
<dbReference type="AlphaFoldDB" id="A0A397THQ7"/>